<evidence type="ECO:0000313" key="10">
    <source>
        <dbReference type="EMBL" id="CAG9125264.1"/>
    </source>
</evidence>
<keyword evidence="4" id="KW-0256">Endoplasmic reticulum</keyword>
<feature type="transmembrane region" description="Helical" evidence="8">
    <location>
        <begin position="12"/>
        <end position="37"/>
    </location>
</feature>
<evidence type="ECO:0000256" key="1">
    <source>
        <dbReference type="ARBA" id="ARBA00004586"/>
    </source>
</evidence>
<dbReference type="GO" id="GO:0071816">
    <property type="term" value="P:tail-anchored membrane protein insertion into ER membrane"/>
    <property type="evidence" value="ECO:0007669"/>
    <property type="project" value="InterPro"/>
</dbReference>
<comment type="similarity">
    <text evidence="2">Belongs to the WRB/GET1 family.</text>
</comment>
<dbReference type="GO" id="GO:0005789">
    <property type="term" value="C:endoplasmic reticulum membrane"/>
    <property type="evidence" value="ECO:0007669"/>
    <property type="project" value="UniProtKB-SubCell"/>
</dbReference>
<evidence type="ECO:0000313" key="9">
    <source>
        <dbReference type="EMBL" id="CAD5232597.1"/>
    </source>
</evidence>
<dbReference type="GO" id="GO:0043529">
    <property type="term" value="C:GET complex"/>
    <property type="evidence" value="ECO:0007669"/>
    <property type="project" value="TreeGrafter"/>
</dbReference>
<dbReference type="SMR" id="A0A1I7RXZ2"/>
<dbReference type="OrthoDB" id="69461at2759"/>
<keyword evidence="7" id="KW-0175">Coiled coil</keyword>
<keyword evidence="3 8" id="KW-0812">Transmembrane</keyword>
<evidence type="ECO:0000256" key="3">
    <source>
        <dbReference type="ARBA" id="ARBA00022692"/>
    </source>
</evidence>
<reference evidence="13" key="1">
    <citation type="submission" date="2016-11" db="UniProtKB">
        <authorList>
            <consortium name="WormBaseParasite"/>
        </authorList>
    </citation>
    <scope>IDENTIFICATION</scope>
</reference>
<keyword evidence="12" id="KW-1185">Reference proteome</keyword>
<sequence>MISLDEPIVSDTLAVLQCFTAVLLLFMAIGIVDLGLWNRILFRFSALQRKISAKTEELKREQEALAKIPMMKEFAAYAKKKRIVDKLEEELKDLLKSRSQNKMTGAFVWNLGGRSVCLFLATHLAKQSADLVIATIPAQALTPFNALLAYPNSTQEETTPVSLFAFLIHLTMVSKIFHQRILAPKNNIKISDK</sequence>
<dbReference type="Pfam" id="PF04420">
    <property type="entry name" value="CHD5"/>
    <property type="match status" value="1"/>
</dbReference>
<dbReference type="EMBL" id="CAJFDI010000005">
    <property type="protein sequence ID" value="CAD5232597.1"/>
    <property type="molecule type" value="Genomic_DNA"/>
</dbReference>
<dbReference type="PANTHER" id="PTHR42650">
    <property type="entry name" value="TAIL-ANCHORED PROTEIN INSERTION RECEPTOR WRB"/>
    <property type="match status" value="1"/>
</dbReference>
<keyword evidence="6 8" id="KW-0472">Membrane</keyword>
<evidence type="ECO:0000256" key="5">
    <source>
        <dbReference type="ARBA" id="ARBA00022989"/>
    </source>
</evidence>
<dbReference type="GO" id="GO:0043495">
    <property type="term" value="F:protein-membrane adaptor activity"/>
    <property type="evidence" value="ECO:0007669"/>
    <property type="project" value="TreeGrafter"/>
</dbReference>
<evidence type="ECO:0000256" key="7">
    <source>
        <dbReference type="SAM" id="Coils"/>
    </source>
</evidence>
<dbReference type="WBParaSite" id="BXY_0560900.1">
    <property type="protein sequence ID" value="BXY_0560900.1"/>
    <property type="gene ID" value="BXY_0560900"/>
</dbReference>
<organism evidence="11 13">
    <name type="scientific">Bursaphelenchus xylophilus</name>
    <name type="common">Pinewood nematode worm</name>
    <name type="synonym">Aphelenchoides xylophilus</name>
    <dbReference type="NCBI Taxonomy" id="6326"/>
    <lineage>
        <taxon>Eukaryota</taxon>
        <taxon>Metazoa</taxon>
        <taxon>Ecdysozoa</taxon>
        <taxon>Nematoda</taxon>
        <taxon>Chromadorea</taxon>
        <taxon>Rhabditida</taxon>
        <taxon>Tylenchina</taxon>
        <taxon>Tylenchomorpha</taxon>
        <taxon>Aphelenchoidea</taxon>
        <taxon>Aphelenchoididae</taxon>
        <taxon>Bursaphelenchus</taxon>
    </lineage>
</organism>
<evidence type="ECO:0000313" key="12">
    <source>
        <dbReference type="Proteomes" id="UP000659654"/>
    </source>
</evidence>
<keyword evidence="5 8" id="KW-1133">Transmembrane helix</keyword>
<evidence type="ECO:0000313" key="13">
    <source>
        <dbReference type="WBParaSite" id="BXY_0560900.1"/>
    </source>
</evidence>
<gene>
    <name evidence="9" type="ORF">BXYJ_LOCUS12688</name>
</gene>
<evidence type="ECO:0000256" key="6">
    <source>
        <dbReference type="ARBA" id="ARBA00023136"/>
    </source>
</evidence>
<dbReference type="InterPro" id="IPR028945">
    <property type="entry name" value="Get1"/>
</dbReference>
<dbReference type="Proteomes" id="UP000582659">
    <property type="component" value="Unassembled WGS sequence"/>
</dbReference>
<reference evidence="10" key="2">
    <citation type="submission" date="2020-08" db="EMBL/GenBank/DDBJ databases">
        <authorList>
            <person name="Kikuchi T."/>
        </authorList>
    </citation>
    <scope>NUCLEOTIDE SEQUENCE</scope>
    <source>
        <strain evidence="9">Ka4C1</strain>
    </source>
</reference>
<evidence type="ECO:0000256" key="4">
    <source>
        <dbReference type="ARBA" id="ARBA00022824"/>
    </source>
</evidence>
<dbReference type="AlphaFoldDB" id="A0A1I7RXZ2"/>
<name>A0A1I7RXZ2_BURXY</name>
<evidence type="ECO:0000256" key="2">
    <source>
        <dbReference type="ARBA" id="ARBA00010799"/>
    </source>
</evidence>
<dbReference type="EMBL" id="CAJFCV020000005">
    <property type="protein sequence ID" value="CAG9125264.1"/>
    <property type="molecule type" value="Genomic_DNA"/>
</dbReference>
<evidence type="ECO:0000256" key="8">
    <source>
        <dbReference type="SAM" id="Phobius"/>
    </source>
</evidence>
<protein>
    <submittedName>
        <fullName evidence="9">(pine wood nematode) hypothetical protein</fullName>
    </submittedName>
</protein>
<dbReference type="Proteomes" id="UP000095284">
    <property type="component" value="Unplaced"/>
</dbReference>
<accession>A0A1I7RXZ2</accession>
<feature type="coiled-coil region" evidence="7">
    <location>
        <begin position="44"/>
        <end position="104"/>
    </location>
</feature>
<comment type="subcellular location">
    <subcellularLocation>
        <location evidence="1">Endoplasmic reticulum membrane</location>
    </subcellularLocation>
</comment>
<dbReference type="PANTHER" id="PTHR42650:SF1">
    <property type="entry name" value="GUIDED ENTRY OF TAIL-ANCHORED PROTEINS FACTOR 1"/>
    <property type="match status" value="1"/>
</dbReference>
<dbReference type="Proteomes" id="UP000659654">
    <property type="component" value="Unassembled WGS sequence"/>
</dbReference>
<evidence type="ECO:0000313" key="11">
    <source>
        <dbReference type="Proteomes" id="UP000095284"/>
    </source>
</evidence>
<proteinExistence type="inferred from homology"/>